<dbReference type="AlphaFoldDB" id="A0A212RLI5"/>
<keyword evidence="1" id="KW-0808">Transferase</keyword>
<evidence type="ECO:0000313" key="2">
    <source>
        <dbReference type="Proteomes" id="UP000197025"/>
    </source>
</evidence>
<dbReference type="GO" id="GO:0046100">
    <property type="term" value="P:hypoxanthine metabolic process"/>
    <property type="evidence" value="ECO:0007669"/>
    <property type="project" value="TreeGrafter"/>
</dbReference>
<evidence type="ECO:0000313" key="1">
    <source>
        <dbReference type="EMBL" id="SNB73327.1"/>
    </source>
</evidence>
<gene>
    <name evidence="1" type="ORF">SAMN02746019_00017220</name>
</gene>
<feature type="non-terminal residue" evidence="1">
    <location>
        <position position="56"/>
    </location>
</feature>
<reference evidence="2" key="1">
    <citation type="submission" date="2017-06" db="EMBL/GenBank/DDBJ databases">
        <authorList>
            <person name="Varghese N."/>
            <person name="Submissions S."/>
        </authorList>
    </citation>
    <scope>NUCLEOTIDE SEQUENCE [LARGE SCALE GENOMIC DNA]</scope>
    <source>
        <strain evidence="2">JAD2</strain>
    </source>
</reference>
<dbReference type="GO" id="GO:0005829">
    <property type="term" value="C:cytosol"/>
    <property type="evidence" value="ECO:0007669"/>
    <property type="project" value="TreeGrafter"/>
</dbReference>
<dbReference type="PANTHER" id="PTHR43340">
    <property type="entry name" value="HYPOXANTHINE-GUANINE PHOSPHORIBOSYLTRANSFERASE"/>
    <property type="match status" value="1"/>
</dbReference>
<dbReference type="GO" id="GO:0006178">
    <property type="term" value="P:guanine salvage"/>
    <property type="evidence" value="ECO:0007669"/>
    <property type="project" value="TreeGrafter"/>
</dbReference>
<dbReference type="InParanoid" id="A0A212RLI5"/>
<dbReference type="InterPro" id="IPR050408">
    <property type="entry name" value="HGPRT"/>
</dbReference>
<dbReference type="PANTHER" id="PTHR43340:SF1">
    <property type="entry name" value="HYPOXANTHINE PHOSPHORIBOSYLTRANSFERASE"/>
    <property type="match status" value="1"/>
</dbReference>
<dbReference type="GO" id="GO:0004422">
    <property type="term" value="F:hypoxanthine phosphoribosyltransferase activity"/>
    <property type="evidence" value="ECO:0007669"/>
    <property type="project" value="TreeGrafter"/>
</dbReference>
<name>A0A212RLI5_9CHLR</name>
<dbReference type="InterPro" id="IPR029057">
    <property type="entry name" value="PRTase-like"/>
</dbReference>
<dbReference type="GO" id="GO:0000287">
    <property type="term" value="F:magnesium ion binding"/>
    <property type="evidence" value="ECO:0007669"/>
    <property type="project" value="TreeGrafter"/>
</dbReference>
<proteinExistence type="predicted"/>
<dbReference type="EMBL" id="FYEK01000068">
    <property type="protein sequence ID" value="SNB73327.1"/>
    <property type="molecule type" value="Genomic_DNA"/>
</dbReference>
<protein>
    <submittedName>
        <fullName evidence="1">Hypoxanthine phosphoribosyltransferase</fullName>
    </submittedName>
</protein>
<sequence length="56" mass="6579">QAHLRSQGPRSLRTAVLLDKPYRRQVSVPVDYRGFEIPDLFVVGYGIDWAEHYRHL</sequence>
<dbReference type="GO" id="GO:0032264">
    <property type="term" value="P:IMP salvage"/>
    <property type="evidence" value="ECO:0007669"/>
    <property type="project" value="TreeGrafter"/>
</dbReference>
<dbReference type="GO" id="GO:0032263">
    <property type="term" value="P:GMP salvage"/>
    <property type="evidence" value="ECO:0007669"/>
    <property type="project" value="TreeGrafter"/>
</dbReference>
<feature type="non-terminal residue" evidence="1">
    <location>
        <position position="1"/>
    </location>
</feature>
<organism evidence="1 2">
    <name type="scientific">Thermoflexus hugenholtzii JAD2</name>
    <dbReference type="NCBI Taxonomy" id="877466"/>
    <lineage>
        <taxon>Bacteria</taxon>
        <taxon>Bacillati</taxon>
        <taxon>Chloroflexota</taxon>
        <taxon>Thermoflexia</taxon>
        <taxon>Thermoflexales</taxon>
        <taxon>Thermoflexaceae</taxon>
        <taxon>Thermoflexus</taxon>
    </lineage>
</organism>
<dbReference type="Gene3D" id="3.40.50.2020">
    <property type="match status" value="1"/>
</dbReference>
<dbReference type="SUPFAM" id="SSF53271">
    <property type="entry name" value="PRTase-like"/>
    <property type="match status" value="1"/>
</dbReference>
<dbReference type="Proteomes" id="UP000197025">
    <property type="component" value="Unassembled WGS sequence"/>
</dbReference>
<keyword evidence="2" id="KW-1185">Reference proteome</keyword>
<accession>A0A212RLI5</accession>
<keyword evidence="1" id="KW-0328">Glycosyltransferase</keyword>